<feature type="compositionally biased region" description="Basic and acidic residues" evidence="1">
    <location>
        <begin position="130"/>
        <end position="149"/>
    </location>
</feature>
<proteinExistence type="predicted"/>
<organism evidence="2 3">
    <name type="scientific">Ramalina farinacea</name>
    <dbReference type="NCBI Taxonomy" id="258253"/>
    <lineage>
        <taxon>Eukaryota</taxon>
        <taxon>Fungi</taxon>
        <taxon>Dikarya</taxon>
        <taxon>Ascomycota</taxon>
        <taxon>Pezizomycotina</taxon>
        <taxon>Lecanoromycetes</taxon>
        <taxon>OSLEUM clade</taxon>
        <taxon>Lecanoromycetidae</taxon>
        <taxon>Lecanorales</taxon>
        <taxon>Lecanorineae</taxon>
        <taxon>Ramalinaceae</taxon>
        <taxon>Ramalina</taxon>
    </lineage>
</organism>
<feature type="compositionally biased region" description="Polar residues" evidence="1">
    <location>
        <begin position="38"/>
        <end position="61"/>
    </location>
</feature>
<name>A0AA43QTJ3_9LECA</name>
<sequence>MDEDQQLLAKISEISGRINRHKNSSSPQSGPTRPQPWNKYNSNLAAQSRTSSYQTPYSRGSTRVAKPRGPRHRTLVVNNNTPGSSTDEEQKHSMPPNGWVSKRDRHMQLINTNVFDKETQARSKAMAETRRERALKRDQREKRRLEQHLQTRYASPQSSTAAAMIHEITIDGLRFQVLNRGSRLMRIRDTATVGSSTPKQAVVGGVTFQRSKNGNLYRSGIVKAKK</sequence>
<gene>
    <name evidence="2" type="ORF">OHK93_002633</name>
</gene>
<reference evidence="2" key="1">
    <citation type="journal article" date="2023" name="Genome Biol. Evol.">
        <title>First Whole Genome Sequence and Flow Cytometry Genome Size Data for the Lichen-Forming Fungus Ramalina farinacea (Ascomycota).</title>
        <authorList>
            <person name="Llewellyn T."/>
            <person name="Mian S."/>
            <person name="Hill R."/>
            <person name="Leitch I.J."/>
            <person name="Gaya E."/>
        </authorList>
    </citation>
    <scope>NUCLEOTIDE SEQUENCE</scope>
    <source>
        <strain evidence="2">LIQ254RAFAR</strain>
    </source>
</reference>
<dbReference type="AlphaFoldDB" id="A0AA43QTJ3"/>
<feature type="compositionally biased region" description="Basic residues" evidence="1">
    <location>
        <begin position="65"/>
        <end position="74"/>
    </location>
</feature>
<feature type="compositionally biased region" description="Polar residues" evidence="1">
    <location>
        <begin position="76"/>
        <end position="85"/>
    </location>
</feature>
<comment type="caution">
    <text evidence="2">The sequence shown here is derived from an EMBL/GenBank/DDBJ whole genome shotgun (WGS) entry which is preliminary data.</text>
</comment>
<evidence type="ECO:0000256" key="1">
    <source>
        <dbReference type="SAM" id="MobiDB-lite"/>
    </source>
</evidence>
<keyword evidence="3" id="KW-1185">Reference proteome</keyword>
<feature type="region of interest" description="Disordered" evidence="1">
    <location>
        <begin position="13"/>
        <end position="101"/>
    </location>
</feature>
<accession>A0AA43QTJ3</accession>
<protein>
    <submittedName>
        <fullName evidence="2">Uncharacterized protein</fullName>
    </submittedName>
</protein>
<feature type="region of interest" description="Disordered" evidence="1">
    <location>
        <begin position="130"/>
        <end position="158"/>
    </location>
</feature>
<evidence type="ECO:0000313" key="3">
    <source>
        <dbReference type="Proteomes" id="UP001161017"/>
    </source>
</evidence>
<evidence type="ECO:0000313" key="2">
    <source>
        <dbReference type="EMBL" id="MDI1491424.1"/>
    </source>
</evidence>
<dbReference type="Proteomes" id="UP001161017">
    <property type="component" value="Unassembled WGS sequence"/>
</dbReference>
<dbReference type="EMBL" id="JAPUFD010000014">
    <property type="protein sequence ID" value="MDI1491424.1"/>
    <property type="molecule type" value="Genomic_DNA"/>
</dbReference>